<keyword evidence="7 8" id="KW-0472">Membrane</keyword>
<dbReference type="RefSeq" id="WP_090856263.1">
    <property type="nucleotide sequence ID" value="NZ_FNJU01000008.1"/>
</dbReference>
<evidence type="ECO:0000256" key="3">
    <source>
        <dbReference type="ARBA" id="ARBA00022448"/>
    </source>
</evidence>
<evidence type="ECO:0000313" key="10">
    <source>
        <dbReference type="Proteomes" id="UP000199159"/>
    </source>
</evidence>
<feature type="transmembrane region" description="Helical" evidence="8">
    <location>
        <begin position="151"/>
        <end position="172"/>
    </location>
</feature>
<reference evidence="10" key="1">
    <citation type="submission" date="2016-10" db="EMBL/GenBank/DDBJ databases">
        <authorList>
            <person name="Varghese N."/>
            <person name="Submissions S."/>
        </authorList>
    </citation>
    <scope>NUCLEOTIDE SEQUENCE [LARGE SCALE GENOMIC DNA]</scope>
    <source>
        <strain evidence="10">IBRC-M10078</strain>
    </source>
</reference>
<evidence type="ECO:0000256" key="4">
    <source>
        <dbReference type="ARBA" id="ARBA00022544"/>
    </source>
</evidence>
<gene>
    <name evidence="9" type="ORF">SAMN05216565_10891</name>
</gene>
<dbReference type="OrthoDB" id="2716906at2"/>
<dbReference type="EMBL" id="FNJU01000008">
    <property type="protein sequence ID" value="SDP83585.1"/>
    <property type="molecule type" value="Genomic_DNA"/>
</dbReference>
<feature type="transmembrane region" description="Helical" evidence="8">
    <location>
        <begin position="192"/>
        <end position="211"/>
    </location>
</feature>
<evidence type="ECO:0000256" key="6">
    <source>
        <dbReference type="ARBA" id="ARBA00022989"/>
    </source>
</evidence>
<dbReference type="GO" id="GO:0016020">
    <property type="term" value="C:membrane"/>
    <property type="evidence" value="ECO:0007669"/>
    <property type="project" value="UniProtKB-SubCell"/>
</dbReference>
<accession>A0A1H0VZB8</accession>
<dbReference type="GO" id="GO:0009847">
    <property type="term" value="P:spore germination"/>
    <property type="evidence" value="ECO:0007669"/>
    <property type="project" value="InterPro"/>
</dbReference>
<feature type="transmembrane region" description="Helical" evidence="8">
    <location>
        <begin position="276"/>
        <end position="297"/>
    </location>
</feature>
<comment type="similarity">
    <text evidence="2">Belongs to the amino acid-polyamine-organocation (APC) superfamily. Spore germination protein (SGP) (TC 2.A.3.9) family.</text>
</comment>
<dbReference type="PANTHER" id="PTHR34975">
    <property type="entry name" value="SPORE GERMINATION PROTEIN A2"/>
    <property type="match status" value="1"/>
</dbReference>
<evidence type="ECO:0000256" key="5">
    <source>
        <dbReference type="ARBA" id="ARBA00022692"/>
    </source>
</evidence>
<dbReference type="AlphaFoldDB" id="A0A1H0VZB8"/>
<evidence type="ECO:0000256" key="7">
    <source>
        <dbReference type="ARBA" id="ARBA00023136"/>
    </source>
</evidence>
<dbReference type="STRING" id="930152.SAMN05216565_10891"/>
<dbReference type="Gene3D" id="1.20.1740.10">
    <property type="entry name" value="Amino acid/polyamine transporter I"/>
    <property type="match status" value="1"/>
</dbReference>
<feature type="transmembrane region" description="Helical" evidence="8">
    <location>
        <begin position="45"/>
        <end position="67"/>
    </location>
</feature>
<keyword evidence="3" id="KW-0813">Transport</keyword>
<keyword evidence="10" id="KW-1185">Reference proteome</keyword>
<proteinExistence type="inferred from homology"/>
<feature type="transmembrane region" description="Helical" evidence="8">
    <location>
        <begin position="16"/>
        <end position="33"/>
    </location>
</feature>
<evidence type="ECO:0000256" key="2">
    <source>
        <dbReference type="ARBA" id="ARBA00007998"/>
    </source>
</evidence>
<comment type="subcellular location">
    <subcellularLocation>
        <location evidence="1">Membrane</location>
        <topology evidence="1">Multi-pass membrane protein</topology>
    </subcellularLocation>
</comment>
<dbReference type="Proteomes" id="UP000199159">
    <property type="component" value="Unassembled WGS sequence"/>
</dbReference>
<protein>
    <submittedName>
        <fullName evidence="9">Spore germination protein</fullName>
    </submittedName>
</protein>
<feature type="transmembrane region" description="Helical" evidence="8">
    <location>
        <begin position="88"/>
        <end position="110"/>
    </location>
</feature>
<dbReference type="InterPro" id="IPR004761">
    <property type="entry name" value="Spore_GerAB"/>
</dbReference>
<feature type="transmembrane region" description="Helical" evidence="8">
    <location>
        <begin position="338"/>
        <end position="358"/>
    </location>
</feature>
<evidence type="ECO:0000256" key="1">
    <source>
        <dbReference type="ARBA" id="ARBA00004141"/>
    </source>
</evidence>
<evidence type="ECO:0000313" key="9">
    <source>
        <dbReference type="EMBL" id="SDP83585.1"/>
    </source>
</evidence>
<evidence type="ECO:0000256" key="8">
    <source>
        <dbReference type="SAM" id="Phobius"/>
    </source>
</evidence>
<organism evidence="9 10">
    <name type="scientific">Litchfieldia salsa</name>
    <dbReference type="NCBI Taxonomy" id="930152"/>
    <lineage>
        <taxon>Bacteria</taxon>
        <taxon>Bacillati</taxon>
        <taxon>Bacillota</taxon>
        <taxon>Bacilli</taxon>
        <taxon>Bacillales</taxon>
        <taxon>Bacillaceae</taxon>
        <taxon>Litchfieldia</taxon>
    </lineage>
</organism>
<dbReference type="NCBIfam" id="TIGR00912">
    <property type="entry name" value="2A0309"/>
    <property type="match status" value="1"/>
</dbReference>
<feature type="transmembrane region" description="Helical" evidence="8">
    <location>
        <begin position="122"/>
        <end position="139"/>
    </location>
</feature>
<feature type="transmembrane region" description="Helical" evidence="8">
    <location>
        <begin position="223"/>
        <end position="245"/>
    </location>
</feature>
<keyword evidence="5 8" id="KW-0812">Transmembrane</keyword>
<keyword evidence="6 8" id="KW-1133">Transmembrane helix</keyword>
<dbReference type="PANTHER" id="PTHR34975:SF2">
    <property type="entry name" value="SPORE GERMINATION PROTEIN A2"/>
    <property type="match status" value="1"/>
</dbReference>
<sequence length="369" mass="41136">MKTFEYADQEIGSKDLAYIVASMMIGVGVLTLPRLVANHTKAFDGWISILMAGLFFLSFGWFLAKIISSYPKKTFYEYTTLIMSKPAAVILTITLSVAFLLTCSLEARVIANISKLYMFDQTPIEAVALVFLLVVIYAVSGSRVALLRLNLMFLPIVIVITLLVQAFNVTLFQIENLRPTFTTTITGYFNGAVETTFSFIGYVVILVYISLMNNPKDAPKMTIVGMSIPIVLYLIIFTVAIGVFGSLATAQITYPTIEIAKEIEAPGGFVERFESIFFTVWIMTVFNTTSMAMDITIHLFRSVFNLSRKTLILILSPIIYLIGMMPENTHQIQLLGKIIAALGFFFGVIFPLILFLIIKIRGVKNHAKN</sequence>
<keyword evidence="4" id="KW-0309">Germination</keyword>
<feature type="transmembrane region" description="Helical" evidence="8">
    <location>
        <begin position="309"/>
        <end position="326"/>
    </location>
</feature>
<name>A0A1H0VZB8_9BACI</name>
<dbReference type="Pfam" id="PF03845">
    <property type="entry name" value="Spore_permease"/>
    <property type="match status" value="1"/>
</dbReference>